<dbReference type="OrthoDB" id="10672044at2759"/>
<comment type="caution">
    <text evidence="1">The sequence shown here is derived from an EMBL/GenBank/DDBJ whole genome shotgun (WGS) entry which is preliminary data.</text>
</comment>
<evidence type="ECO:0000313" key="2">
    <source>
        <dbReference type="Proteomes" id="UP000729402"/>
    </source>
</evidence>
<dbReference type="Proteomes" id="UP000729402">
    <property type="component" value="Unassembled WGS sequence"/>
</dbReference>
<dbReference type="EMBL" id="JAAALK010000079">
    <property type="protein sequence ID" value="KAG8095746.1"/>
    <property type="molecule type" value="Genomic_DNA"/>
</dbReference>
<sequence length="92" mass="10014">MEDVCATVPHSLGLEANALRLSAHIFDFFDGHDGAEVPDAQLLLPLKLHSYAQAGVERSAMLFTMTMGRALVKPADLRSFGDGSTSLFFKLF</sequence>
<organism evidence="1 2">
    <name type="scientific">Zizania palustris</name>
    <name type="common">Northern wild rice</name>
    <dbReference type="NCBI Taxonomy" id="103762"/>
    <lineage>
        <taxon>Eukaryota</taxon>
        <taxon>Viridiplantae</taxon>
        <taxon>Streptophyta</taxon>
        <taxon>Embryophyta</taxon>
        <taxon>Tracheophyta</taxon>
        <taxon>Spermatophyta</taxon>
        <taxon>Magnoliopsida</taxon>
        <taxon>Liliopsida</taxon>
        <taxon>Poales</taxon>
        <taxon>Poaceae</taxon>
        <taxon>BOP clade</taxon>
        <taxon>Oryzoideae</taxon>
        <taxon>Oryzeae</taxon>
        <taxon>Zizaniinae</taxon>
        <taxon>Zizania</taxon>
    </lineage>
</organism>
<gene>
    <name evidence="1" type="ORF">GUJ93_ZPchr0013g35552</name>
</gene>
<accession>A0A8J5WS61</accession>
<evidence type="ECO:0000313" key="1">
    <source>
        <dbReference type="EMBL" id="KAG8095746.1"/>
    </source>
</evidence>
<reference evidence="1" key="1">
    <citation type="journal article" date="2021" name="bioRxiv">
        <title>Whole Genome Assembly and Annotation of Northern Wild Rice, Zizania palustris L., Supports a Whole Genome Duplication in the Zizania Genus.</title>
        <authorList>
            <person name="Haas M."/>
            <person name="Kono T."/>
            <person name="Macchietto M."/>
            <person name="Millas R."/>
            <person name="McGilp L."/>
            <person name="Shao M."/>
            <person name="Duquette J."/>
            <person name="Hirsch C.N."/>
            <person name="Kimball J."/>
        </authorList>
    </citation>
    <scope>NUCLEOTIDE SEQUENCE</scope>
    <source>
        <tissue evidence="1">Fresh leaf tissue</tissue>
    </source>
</reference>
<dbReference type="AlphaFoldDB" id="A0A8J5WS61"/>
<protein>
    <submittedName>
        <fullName evidence="1">Uncharacterized protein</fullName>
    </submittedName>
</protein>
<reference evidence="1" key="2">
    <citation type="submission" date="2021-02" db="EMBL/GenBank/DDBJ databases">
        <authorList>
            <person name="Kimball J.A."/>
            <person name="Haas M.W."/>
            <person name="Macchietto M."/>
            <person name="Kono T."/>
            <person name="Duquette J."/>
            <person name="Shao M."/>
        </authorList>
    </citation>
    <scope>NUCLEOTIDE SEQUENCE</scope>
    <source>
        <tissue evidence="1">Fresh leaf tissue</tissue>
    </source>
</reference>
<keyword evidence="2" id="KW-1185">Reference proteome</keyword>
<name>A0A8J5WS61_ZIZPA</name>
<proteinExistence type="predicted"/>